<dbReference type="AlphaFoldDB" id="A0AA37V347"/>
<dbReference type="PANTHER" id="PTHR32401:SF48">
    <property type="entry name" value="LEGUME LECTIN DOMAIN-CONTAINING PROTEIN"/>
    <property type="match status" value="1"/>
</dbReference>
<accession>A0AA37V347</accession>
<evidence type="ECO:0000259" key="3">
    <source>
        <dbReference type="Pfam" id="PF00139"/>
    </source>
</evidence>
<dbReference type="InterPro" id="IPR001220">
    <property type="entry name" value="Legume_lectin_dom"/>
</dbReference>
<keyword evidence="1" id="KW-0812">Transmembrane</keyword>
<reference evidence="5" key="1">
    <citation type="submission" date="2022-08" db="EMBL/GenBank/DDBJ databases">
        <title>Draft genome sequencing of Roseisolibacter agri AW1220.</title>
        <authorList>
            <person name="Tobiishi Y."/>
            <person name="Tonouchi A."/>
        </authorList>
    </citation>
    <scope>NUCLEOTIDE SEQUENCE</scope>
    <source>
        <strain evidence="5">AW1220</strain>
    </source>
</reference>
<evidence type="ECO:0000256" key="1">
    <source>
        <dbReference type="SAM" id="Phobius"/>
    </source>
</evidence>
<dbReference type="Pfam" id="PF07589">
    <property type="entry name" value="PEP-CTERM"/>
    <property type="match status" value="1"/>
</dbReference>
<proteinExistence type="predicted"/>
<gene>
    <name evidence="5" type="ORF">rosag_26250</name>
</gene>
<organism evidence="5 6">
    <name type="scientific">Roseisolibacter agri</name>
    <dbReference type="NCBI Taxonomy" id="2014610"/>
    <lineage>
        <taxon>Bacteria</taxon>
        <taxon>Pseudomonadati</taxon>
        <taxon>Gemmatimonadota</taxon>
        <taxon>Gemmatimonadia</taxon>
        <taxon>Gemmatimonadales</taxon>
        <taxon>Gemmatimonadaceae</taxon>
        <taxon>Roseisolibacter</taxon>
    </lineage>
</organism>
<name>A0AA37V347_9BACT</name>
<dbReference type="Pfam" id="PF00139">
    <property type="entry name" value="Lectin_legB"/>
    <property type="match status" value="1"/>
</dbReference>
<feature type="transmembrane region" description="Helical" evidence="1">
    <location>
        <begin position="233"/>
        <end position="250"/>
    </location>
</feature>
<evidence type="ECO:0000313" key="6">
    <source>
        <dbReference type="Proteomes" id="UP001161325"/>
    </source>
</evidence>
<keyword evidence="2" id="KW-0732">Signal</keyword>
<dbReference type="InterPro" id="IPR013424">
    <property type="entry name" value="Ice-binding_C"/>
</dbReference>
<feature type="domain" description="Legume lectin" evidence="3">
    <location>
        <begin position="26"/>
        <end position="227"/>
    </location>
</feature>
<keyword evidence="1" id="KW-1133">Transmembrane helix</keyword>
<evidence type="ECO:0000313" key="5">
    <source>
        <dbReference type="EMBL" id="GLC26112.1"/>
    </source>
</evidence>
<dbReference type="InterPro" id="IPR050258">
    <property type="entry name" value="Leguminous_Lectin"/>
</dbReference>
<protein>
    <recommendedName>
        <fullName evidence="7">PEP-CTERM motif protein</fullName>
    </recommendedName>
</protein>
<feature type="signal peptide" evidence="2">
    <location>
        <begin position="1"/>
        <end position="22"/>
    </location>
</feature>
<dbReference type="Proteomes" id="UP001161325">
    <property type="component" value="Unassembled WGS sequence"/>
</dbReference>
<dbReference type="SUPFAM" id="SSF49899">
    <property type="entry name" value="Concanavalin A-like lectins/glucanases"/>
    <property type="match status" value="1"/>
</dbReference>
<dbReference type="Gene3D" id="2.60.120.200">
    <property type="match status" value="1"/>
</dbReference>
<feature type="domain" description="Ice-binding protein C-terminal" evidence="4">
    <location>
        <begin position="228"/>
        <end position="253"/>
    </location>
</feature>
<sequence>MLRSAALALGAITLLSARDAAAQFTGIATNGSAAVLDGGSTLQLTPNLGSQAGSAFFTTPLALDAGTAFTAGFRVSLQGTPTQADGIALVLQSDPRGTAALGAGGGAIGYSSSGAITPSVALTLQTYFNNDLAIGTNGQIGNIASTQMGNLGSRSSNIFDVVLSYGGGVLTATAINAVDAAESYTVSGNVNLASVLGPQAYVGFTGGTGANAADQRILSYGFSVTQATVPEPATVALLGVGLVGMAGIAARRRRA</sequence>
<dbReference type="CDD" id="cd01951">
    <property type="entry name" value="lectin_L-type"/>
    <property type="match status" value="1"/>
</dbReference>
<dbReference type="EMBL" id="BRXS01000004">
    <property type="protein sequence ID" value="GLC26112.1"/>
    <property type="molecule type" value="Genomic_DNA"/>
</dbReference>
<dbReference type="PANTHER" id="PTHR32401">
    <property type="entry name" value="CONCANAVALIN A-LIKE LECTIN FAMILY PROTEIN"/>
    <property type="match status" value="1"/>
</dbReference>
<comment type="caution">
    <text evidence="5">The sequence shown here is derived from an EMBL/GenBank/DDBJ whole genome shotgun (WGS) entry which is preliminary data.</text>
</comment>
<dbReference type="InterPro" id="IPR056573">
    <property type="entry name" value="Lectin_L-type_dom"/>
</dbReference>
<evidence type="ECO:0000259" key="4">
    <source>
        <dbReference type="Pfam" id="PF07589"/>
    </source>
</evidence>
<keyword evidence="1" id="KW-0472">Membrane</keyword>
<evidence type="ECO:0008006" key="7">
    <source>
        <dbReference type="Google" id="ProtNLM"/>
    </source>
</evidence>
<dbReference type="InterPro" id="IPR013320">
    <property type="entry name" value="ConA-like_dom_sf"/>
</dbReference>
<keyword evidence="6" id="KW-1185">Reference proteome</keyword>
<evidence type="ECO:0000256" key="2">
    <source>
        <dbReference type="SAM" id="SignalP"/>
    </source>
</evidence>
<dbReference type="GO" id="GO:0030246">
    <property type="term" value="F:carbohydrate binding"/>
    <property type="evidence" value="ECO:0007669"/>
    <property type="project" value="InterPro"/>
</dbReference>
<feature type="chain" id="PRO_5041308455" description="PEP-CTERM motif protein" evidence="2">
    <location>
        <begin position="23"/>
        <end position="255"/>
    </location>
</feature>
<dbReference type="NCBIfam" id="TIGR02595">
    <property type="entry name" value="PEP_CTERM"/>
    <property type="match status" value="1"/>
</dbReference>